<organism evidence="1 2">
    <name type="scientific">Vanilla planifolia</name>
    <name type="common">Vanilla</name>
    <dbReference type="NCBI Taxonomy" id="51239"/>
    <lineage>
        <taxon>Eukaryota</taxon>
        <taxon>Viridiplantae</taxon>
        <taxon>Streptophyta</taxon>
        <taxon>Embryophyta</taxon>
        <taxon>Tracheophyta</taxon>
        <taxon>Spermatophyta</taxon>
        <taxon>Magnoliopsida</taxon>
        <taxon>Liliopsida</taxon>
        <taxon>Asparagales</taxon>
        <taxon>Orchidaceae</taxon>
        <taxon>Vanilloideae</taxon>
        <taxon>Vanilleae</taxon>
        <taxon>Vanilla</taxon>
    </lineage>
</organism>
<evidence type="ECO:0008006" key="3">
    <source>
        <dbReference type="Google" id="ProtNLM"/>
    </source>
</evidence>
<dbReference type="EMBL" id="JADCNM010000001">
    <property type="protein sequence ID" value="KAG0502808.1"/>
    <property type="molecule type" value="Genomic_DNA"/>
</dbReference>
<protein>
    <recommendedName>
        <fullName evidence="3">Acyl-CoA N-acyltransferase</fullName>
    </recommendedName>
</protein>
<evidence type="ECO:0000313" key="1">
    <source>
        <dbReference type="EMBL" id="KAG0502808.1"/>
    </source>
</evidence>
<sequence length="199" mass="22416">MLPYHMMASRMPTLQLKLCSSPPLARPELSLPTMPEILAASRLQGIRLGLLTLGPFFRVTVEGLTGKELGRLEGFIRPWISGKILHLDSIRMKKETISMQRSIFGIGLFVGAAAIRHGYDCNCRRAELLAINDSPLLHSRLVRFYTRMGFNPVHEVDGSSFADISHMLVWGGRGTLMDADIEDLLRKWSKRFKPKALQE</sequence>
<evidence type="ECO:0000313" key="2">
    <source>
        <dbReference type="Proteomes" id="UP000639772"/>
    </source>
</evidence>
<name>A0A835VMX1_VANPL</name>
<gene>
    <name evidence="1" type="ORF">HPP92_002880</name>
</gene>
<accession>A0A835VMX1</accession>
<comment type="caution">
    <text evidence="1">The sequence shown here is derived from an EMBL/GenBank/DDBJ whole genome shotgun (WGS) entry which is preliminary data.</text>
</comment>
<dbReference type="AlphaFoldDB" id="A0A835VMX1"/>
<reference evidence="1 2" key="1">
    <citation type="journal article" date="2020" name="Nat. Food">
        <title>A phased Vanilla planifolia genome enables genetic improvement of flavour and production.</title>
        <authorList>
            <person name="Hasing T."/>
            <person name="Tang H."/>
            <person name="Brym M."/>
            <person name="Khazi F."/>
            <person name="Huang T."/>
            <person name="Chambers A.H."/>
        </authorList>
    </citation>
    <scope>NUCLEOTIDE SEQUENCE [LARGE SCALE GENOMIC DNA]</scope>
    <source>
        <tissue evidence="1">Leaf</tissue>
    </source>
</reference>
<dbReference type="PANTHER" id="PTHR36897:SF2">
    <property type="entry name" value="OS10G0350800 PROTEIN"/>
    <property type="match status" value="1"/>
</dbReference>
<dbReference type="OrthoDB" id="445361at2759"/>
<dbReference type="Proteomes" id="UP000639772">
    <property type="component" value="Chromosome 1"/>
</dbReference>
<proteinExistence type="predicted"/>
<dbReference type="PANTHER" id="PTHR36897">
    <property type="entry name" value="OS10G0351100-LIKE PROTEIN"/>
    <property type="match status" value="1"/>
</dbReference>